<dbReference type="AlphaFoldDB" id="A0A6L8LNZ1"/>
<sequence length="142" mass="16537">MLPKAKIRIAIVFIWIFFFPIWVYVSSVVLDDYFDLLNNADKVQVSIITLWLPVGFLGVLLYLLCMTPRAFWLGRKINEVYQPKTIKMWNKIMLIFALLGIAFAAGWTYHSLDLLDRSGYVYSRDLTKITPTGIHLIYVKSR</sequence>
<dbReference type="EMBL" id="WWEU01000001">
    <property type="protein sequence ID" value="MYM57718.1"/>
    <property type="molecule type" value="Genomic_DNA"/>
</dbReference>
<feature type="transmembrane region" description="Helical" evidence="1">
    <location>
        <begin position="7"/>
        <end position="25"/>
    </location>
</feature>
<keyword evidence="1" id="KW-0812">Transmembrane</keyword>
<keyword evidence="1" id="KW-0472">Membrane</keyword>
<dbReference type="Proteomes" id="UP000478571">
    <property type="component" value="Unassembled WGS sequence"/>
</dbReference>
<dbReference type="RefSeq" id="WP_160926048.1">
    <property type="nucleotide sequence ID" value="NZ_WWEU01000001.1"/>
</dbReference>
<keyword evidence="1" id="KW-1133">Transmembrane helix</keyword>
<evidence type="ECO:0000313" key="2">
    <source>
        <dbReference type="EMBL" id="MYM57718.1"/>
    </source>
</evidence>
<accession>A0A6L8LNZ1</accession>
<evidence type="ECO:0000313" key="3">
    <source>
        <dbReference type="Proteomes" id="UP000478571"/>
    </source>
</evidence>
<protein>
    <submittedName>
        <fullName evidence="2">Uncharacterized protein</fullName>
    </submittedName>
</protein>
<feature type="transmembrane region" description="Helical" evidence="1">
    <location>
        <begin position="88"/>
        <end position="109"/>
    </location>
</feature>
<feature type="transmembrane region" description="Helical" evidence="1">
    <location>
        <begin position="45"/>
        <end position="67"/>
    </location>
</feature>
<reference evidence="2 3" key="1">
    <citation type="submission" date="2020-01" db="EMBL/GenBank/DDBJ databases">
        <title>Draft Genome Sequence of Vibrio sp. strain OCN044, Isolated from a Healthy Coral at Palmyra Atoll.</title>
        <authorList>
            <person name="Videau P."/>
            <person name="Loughran R."/>
            <person name="Esquivel A."/>
            <person name="Deadmond M."/>
            <person name="Paddock B.E."/>
            <person name="Saw J.H."/>
            <person name="Ushijima B."/>
        </authorList>
    </citation>
    <scope>NUCLEOTIDE SEQUENCE [LARGE SCALE GENOMIC DNA]</scope>
    <source>
        <strain evidence="2 3">OCN044</strain>
    </source>
</reference>
<gene>
    <name evidence="2" type="ORF">GTG28_00525</name>
</gene>
<keyword evidence="3" id="KW-1185">Reference proteome</keyword>
<proteinExistence type="predicted"/>
<organism evidence="2 3">
    <name type="scientific">Vibrio tetraodonis subsp. pristinus</name>
    <dbReference type="NCBI Taxonomy" id="2695891"/>
    <lineage>
        <taxon>Bacteria</taxon>
        <taxon>Pseudomonadati</taxon>
        <taxon>Pseudomonadota</taxon>
        <taxon>Gammaproteobacteria</taxon>
        <taxon>Vibrionales</taxon>
        <taxon>Vibrionaceae</taxon>
        <taxon>Vibrio</taxon>
    </lineage>
</organism>
<evidence type="ECO:0000256" key="1">
    <source>
        <dbReference type="SAM" id="Phobius"/>
    </source>
</evidence>
<name>A0A6L8LNZ1_9VIBR</name>
<comment type="caution">
    <text evidence="2">The sequence shown here is derived from an EMBL/GenBank/DDBJ whole genome shotgun (WGS) entry which is preliminary data.</text>
</comment>